<name>A0A6J8AEQ3_MYTCO</name>
<keyword evidence="3" id="KW-1185">Reference proteome</keyword>
<dbReference type="EMBL" id="CACVKT020001229">
    <property type="protein sequence ID" value="CAC5366324.1"/>
    <property type="molecule type" value="Genomic_DNA"/>
</dbReference>
<dbReference type="Proteomes" id="UP000507470">
    <property type="component" value="Unassembled WGS sequence"/>
</dbReference>
<feature type="transmembrane region" description="Helical" evidence="1">
    <location>
        <begin position="188"/>
        <end position="211"/>
    </location>
</feature>
<keyword evidence="1" id="KW-0472">Membrane</keyword>
<sequence>MCQAGLAVEQIGESKQGNENLNHVTLRARTQEDNCTCLVFIENQSLSGFLMYIEPYGALQSSAPKEFECGLELYLDFYQEETLQPDRNFVPIKCASGQLSRSLTFLRNSVLSFTSKVSSGNFTRGYCIDIQRVHVNGENGTLKIVCGIPGVIPSTRYTTPQSLDLFTKSPVNDHSTLSGSPMNDDSTVYIASGASAGVVVIAAFAIAIIVCKRHRNKRKQPVPIINVNMQYDSLSEAGNASNYSTLNNTQADDQQYEIVEIH</sequence>
<proteinExistence type="predicted"/>
<keyword evidence="1" id="KW-0812">Transmembrane</keyword>
<evidence type="ECO:0000313" key="3">
    <source>
        <dbReference type="Proteomes" id="UP000507470"/>
    </source>
</evidence>
<reference evidence="2 3" key="1">
    <citation type="submission" date="2020-06" db="EMBL/GenBank/DDBJ databases">
        <authorList>
            <person name="Li R."/>
            <person name="Bekaert M."/>
        </authorList>
    </citation>
    <scope>NUCLEOTIDE SEQUENCE [LARGE SCALE GENOMIC DNA]</scope>
    <source>
        <strain evidence="3">wild</strain>
    </source>
</reference>
<accession>A0A6J8AEQ3</accession>
<evidence type="ECO:0000256" key="1">
    <source>
        <dbReference type="SAM" id="Phobius"/>
    </source>
</evidence>
<protein>
    <submittedName>
        <fullName evidence="2">Uncharacterized protein</fullName>
    </submittedName>
</protein>
<keyword evidence="1" id="KW-1133">Transmembrane helix</keyword>
<dbReference type="AlphaFoldDB" id="A0A6J8AEQ3"/>
<gene>
    <name evidence="2" type="ORF">MCOR_6669</name>
</gene>
<organism evidence="2 3">
    <name type="scientific">Mytilus coruscus</name>
    <name type="common">Sea mussel</name>
    <dbReference type="NCBI Taxonomy" id="42192"/>
    <lineage>
        <taxon>Eukaryota</taxon>
        <taxon>Metazoa</taxon>
        <taxon>Spiralia</taxon>
        <taxon>Lophotrochozoa</taxon>
        <taxon>Mollusca</taxon>
        <taxon>Bivalvia</taxon>
        <taxon>Autobranchia</taxon>
        <taxon>Pteriomorphia</taxon>
        <taxon>Mytilida</taxon>
        <taxon>Mytiloidea</taxon>
        <taxon>Mytilidae</taxon>
        <taxon>Mytilinae</taxon>
        <taxon>Mytilus</taxon>
    </lineage>
</organism>
<evidence type="ECO:0000313" key="2">
    <source>
        <dbReference type="EMBL" id="CAC5366324.1"/>
    </source>
</evidence>